<dbReference type="InterPro" id="IPR006913">
    <property type="entry name" value="CENP-V/GFA"/>
</dbReference>
<gene>
    <name evidence="6" type="ORF">FA869_00185</name>
</gene>
<dbReference type="Gene3D" id="3.90.1590.10">
    <property type="entry name" value="glutathione-dependent formaldehyde- activating enzyme (gfa)"/>
    <property type="match status" value="1"/>
</dbReference>
<dbReference type="PANTHER" id="PTHR33337">
    <property type="entry name" value="GFA DOMAIN-CONTAINING PROTEIN"/>
    <property type="match status" value="1"/>
</dbReference>
<sequence>MYTGHCQCGDVRFQIVGELEPIQICHCSQCRRAQGTPFATNIPVQESAFTLLSGAELLKSFESSLGKHRVFCSHCGSPLYSTKDGMPGVLRIRAGLLNEPLATSPGAHIYVGSKTNWWSIHDEVPQYEAGVTSASG</sequence>
<evidence type="ECO:0000259" key="5">
    <source>
        <dbReference type="PROSITE" id="PS51891"/>
    </source>
</evidence>
<protein>
    <submittedName>
        <fullName evidence="6">GFA family protein</fullName>
    </submittedName>
</protein>
<keyword evidence="3" id="KW-0862">Zinc</keyword>
<comment type="caution">
    <text evidence="6">The sequence shown here is derived from an EMBL/GenBank/DDBJ whole genome shotgun (WGS) entry which is preliminary data.</text>
</comment>
<organism evidence="6 7">
    <name type="scientific">Halopseudomonas bauzanensis</name>
    <dbReference type="NCBI Taxonomy" id="653930"/>
    <lineage>
        <taxon>Bacteria</taxon>
        <taxon>Pseudomonadati</taxon>
        <taxon>Pseudomonadota</taxon>
        <taxon>Gammaproteobacteria</taxon>
        <taxon>Pseudomonadales</taxon>
        <taxon>Pseudomonadaceae</taxon>
        <taxon>Halopseudomonas</taxon>
    </lineage>
</organism>
<proteinExistence type="inferred from homology"/>
<evidence type="ECO:0000256" key="4">
    <source>
        <dbReference type="ARBA" id="ARBA00023239"/>
    </source>
</evidence>
<feature type="domain" description="CENP-V/GFA" evidence="5">
    <location>
        <begin position="2"/>
        <end position="119"/>
    </location>
</feature>
<keyword evidence="4" id="KW-0456">Lyase</keyword>
<dbReference type="Pfam" id="PF04828">
    <property type="entry name" value="GFA"/>
    <property type="match status" value="1"/>
</dbReference>
<keyword evidence="2" id="KW-0479">Metal-binding</keyword>
<reference evidence="6 7" key="1">
    <citation type="submission" date="2019-04" db="EMBL/GenBank/DDBJ databases">
        <title>Crypto-aerobic microbial life in anoxic (sulfidic) marine sediments.</title>
        <authorList>
            <person name="Bhattacharya S."/>
            <person name="Roy C."/>
            <person name="Mondal N."/>
            <person name="Sarkar J."/>
            <person name="Mandal S."/>
            <person name="Rameez M.J."/>
            <person name="Ghosh W."/>
        </authorList>
    </citation>
    <scope>NUCLEOTIDE SEQUENCE [LARGE SCALE GENOMIC DNA]</scope>
    <source>
        <strain evidence="6 7">SBBB</strain>
    </source>
</reference>
<dbReference type="GO" id="GO:0016846">
    <property type="term" value="F:carbon-sulfur lyase activity"/>
    <property type="evidence" value="ECO:0007669"/>
    <property type="project" value="InterPro"/>
</dbReference>
<dbReference type="EMBL" id="SWAV01000001">
    <property type="protein sequence ID" value="TKA92649.1"/>
    <property type="molecule type" value="Genomic_DNA"/>
</dbReference>
<dbReference type="RefSeq" id="WP_136868447.1">
    <property type="nucleotide sequence ID" value="NZ_SWAV01000001.1"/>
</dbReference>
<dbReference type="Proteomes" id="UP000305198">
    <property type="component" value="Unassembled WGS sequence"/>
</dbReference>
<dbReference type="GO" id="GO:0046872">
    <property type="term" value="F:metal ion binding"/>
    <property type="evidence" value="ECO:0007669"/>
    <property type="project" value="UniProtKB-KW"/>
</dbReference>
<dbReference type="PANTHER" id="PTHR33337:SF40">
    <property type="entry name" value="CENP-V_GFA DOMAIN-CONTAINING PROTEIN-RELATED"/>
    <property type="match status" value="1"/>
</dbReference>
<evidence type="ECO:0000256" key="3">
    <source>
        <dbReference type="ARBA" id="ARBA00022833"/>
    </source>
</evidence>
<evidence type="ECO:0000313" key="6">
    <source>
        <dbReference type="EMBL" id="TKA92649.1"/>
    </source>
</evidence>
<accession>A0A4U0YPX4</accession>
<dbReference type="AlphaFoldDB" id="A0A4U0YPX4"/>
<comment type="similarity">
    <text evidence="1">Belongs to the Gfa family.</text>
</comment>
<dbReference type="PROSITE" id="PS51891">
    <property type="entry name" value="CENP_V_GFA"/>
    <property type="match status" value="1"/>
</dbReference>
<name>A0A4U0YPX4_9GAMM</name>
<dbReference type="InterPro" id="IPR011057">
    <property type="entry name" value="Mss4-like_sf"/>
</dbReference>
<evidence type="ECO:0000256" key="2">
    <source>
        <dbReference type="ARBA" id="ARBA00022723"/>
    </source>
</evidence>
<dbReference type="SUPFAM" id="SSF51316">
    <property type="entry name" value="Mss4-like"/>
    <property type="match status" value="1"/>
</dbReference>
<evidence type="ECO:0000256" key="1">
    <source>
        <dbReference type="ARBA" id="ARBA00005495"/>
    </source>
</evidence>
<evidence type="ECO:0000313" key="7">
    <source>
        <dbReference type="Proteomes" id="UP000305198"/>
    </source>
</evidence>